<evidence type="ECO:0000259" key="3">
    <source>
        <dbReference type="Pfam" id="PF13360"/>
    </source>
</evidence>
<name>A0A7K0DVG6_9NOCA</name>
<comment type="caution">
    <text evidence="4">The sequence shown here is derived from an EMBL/GenBank/DDBJ whole genome shotgun (WGS) entry which is preliminary data.</text>
</comment>
<accession>A0A7K0DVG6</accession>
<sequence>MQARTSRGEHSQVRHSSRRPEHSEHDRRAGDTEGSSAAARSVGARARMSLRRKAFRVALLGTLGLLALTACSGGREDLSVGPGKGWPSAFHDSRNSATSPVSGSRHLTLGWSRPIGGPVMSAATVGAQGQVFVTTRTGNDCTGNPGITGSVFSFQMLSGRKRFCNVLGPDAIATTSAVDGASNVYLGDNGGVNSFTQMGQPRWRTPVAGVPVSVQFTGDGRVLTVSQLGQIDVLDRQTGDRVAATYQALGEPDYMKLPDLPRPPDGQGIDDCAFGWPHCPVANVSAVDPGSGRFYVTVWRPGSATASLAALRYADKTIRQDWSADLLTEGSATSPTLSPDGKTVYVGDNAGQLLAVDAGDGHRKWAQPLGFAPMGAISAADGLLIPGGDDGHLVALRDRGDTVDIAWERKDLQIRGRPVQTAGDTGYVVAAIGTGLNLVTFDTRTGATVASAVLPDAQGTTVGTAIGAEGEVVVTTRIGEVYAFKPEK</sequence>
<organism evidence="4 5">
    <name type="scientific">Nocardia aurantia</name>
    <dbReference type="NCBI Taxonomy" id="2585199"/>
    <lineage>
        <taxon>Bacteria</taxon>
        <taxon>Bacillati</taxon>
        <taxon>Actinomycetota</taxon>
        <taxon>Actinomycetes</taxon>
        <taxon>Mycobacteriales</taxon>
        <taxon>Nocardiaceae</taxon>
        <taxon>Nocardia</taxon>
    </lineage>
</organism>
<dbReference type="InterPro" id="IPR015943">
    <property type="entry name" value="WD40/YVTN_repeat-like_dom_sf"/>
</dbReference>
<evidence type="ECO:0000256" key="2">
    <source>
        <dbReference type="SAM" id="Phobius"/>
    </source>
</evidence>
<protein>
    <recommendedName>
        <fullName evidence="3">Pyrrolo-quinoline quinone repeat domain-containing protein</fullName>
    </recommendedName>
</protein>
<reference evidence="4 5" key="1">
    <citation type="submission" date="2019-10" db="EMBL/GenBank/DDBJ databases">
        <title>Nocardia macrotermitis sp. nov. and Nocardia aurantia sp. nov., isolated from the gut of fungus growing-termite Macrotermes natalensis.</title>
        <authorList>
            <person name="Benndorf R."/>
            <person name="Schwitalla J."/>
            <person name="Martin K."/>
            <person name="De Beer W."/>
            <person name="Kaster A.-K."/>
            <person name="Vollmers J."/>
            <person name="Poulsen M."/>
            <person name="Beemelmanns C."/>
        </authorList>
    </citation>
    <scope>NUCLEOTIDE SEQUENCE [LARGE SCALE GENOMIC DNA]</scope>
    <source>
        <strain evidence="4 5">RB56</strain>
    </source>
</reference>
<keyword evidence="5" id="KW-1185">Reference proteome</keyword>
<keyword evidence="2" id="KW-0812">Transmembrane</keyword>
<dbReference type="PANTHER" id="PTHR34512:SF30">
    <property type="entry name" value="OUTER MEMBRANE PROTEIN ASSEMBLY FACTOR BAMB"/>
    <property type="match status" value="1"/>
</dbReference>
<feature type="compositionally biased region" description="Basic and acidic residues" evidence="1">
    <location>
        <begin position="1"/>
        <end position="31"/>
    </location>
</feature>
<dbReference type="SMART" id="SM00564">
    <property type="entry name" value="PQQ"/>
    <property type="match status" value="2"/>
</dbReference>
<dbReference type="InterPro" id="IPR011047">
    <property type="entry name" value="Quinoprotein_ADH-like_sf"/>
</dbReference>
<evidence type="ECO:0000313" key="4">
    <source>
        <dbReference type="EMBL" id="MQY29497.1"/>
    </source>
</evidence>
<dbReference type="InterPro" id="IPR018391">
    <property type="entry name" value="PQQ_b-propeller_rpt"/>
</dbReference>
<dbReference type="Gene3D" id="2.130.10.10">
    <property type="entry name" value="YVTN repeat-like/Quinoprotein amine dehydrogenase"/>
    <property type="match status" value="2"/>
</dbReference>
<dbReference type="Proteomes" id="UP000431401">
    <property type="component" value="Unassembled WGS sequence"/>
</dbReference>
<dbReference type="Pfam" id="PF13360">
    <property type="entry name" value="PQQ_2"/>
    <property type="match status" value="1"/>
</dbReference>
<feature type="region of interest" description="Disordered" evidence="1">
    <location>
        <begin position="1"/>
        <end position="42"/>
    </location>
</feature>
<dbReference type="InterPro" id="IPR002372">
    <property type="entry name" value="PQQ_rpt_dom"/>
</dbReference>
<keyword evidence="2" id="KW-1133">Transmembrane helix</keyword>
<feature type="transmembrane region" description="Helical" evidence="2">
    <location>
        <begin position="54"/>
        <end position="70"/>
    </location>
</feature>
<proteinExistence type="predicted"/>
<dbReference type="EMBL" id="WEGI01000011">
    <property type="protein sequence ID" value="MQY29497.1"/>
    <property type="molecule type" value="Genomic_DNA"/>
</dbReference>
<dbReference type="AlphaFoldDB" id="A0A7K0DVG6"/>
<dbReference type="SUPFAM" id="SSF50998">
    <property type="entry name" value="Quinoprotein alcohol dehydrogenase-like"/>
    <property type="match status" value="1"/>
</dbReference>
<keyword evidence="2" id="KW-0472">Membrane</keyword>
<evidence type="ECO:0000256" key="1">
    <source>
        <dbReference type="SAM" id="MobiDB-lite"/>
    </source>
</evidence>
<feature type="domain" description="Pyrrolo-quinoline quinone repeat" evidence="3">
    <location>
        <begin position="284"/>
        <end position="476"/>
    </location>
</feature>
<gene>
    <name evidence="4" type="ORF">NRB56_50870</name>
</gene>
<dbReference type="PANTHER" id="PTHR34512">
    <property type="entry name" value="CELL SURFACE PROTEIN"/>
    <property type="match status" value="1"/>
</dbReference>
<evidence type="ECO:0000313" key="5">
    <source>
        <dbReference type="Proteomes" id="UP000431401"/>
    </source>
</evidence>